<dbReference type="Proteomes" id="UP001476282">
    <property type="component" value="Unassembled WGS sequence"/>
</dbReference>
<accession>A0ABP9UMS8</accession>
<comment type="caution">
    <text evidence="1">The sequence shown here is derived from an EMBL/GenBank/DDBJ whole genome shotgun (WGS) entry which is preliminary data.</text>
</comment>
<proteinExistence type="predicted"/>
<reference evidence="1 2" key="1">
    <citation type="submission" date="2024-02" db="EMBL/GenBank/DDBJ databases">
        <title>Haloferula sargassicola NBRC 104335.</title>
        <authorList>
            <person name="Ichikawa N."/>
            <person name="Katano-Makiyama Y."/>
            <person name="Hidaka K."/>
        </authorList>
    </citation>
    <scope>NUCLEOTIDE SEQUENCE [LARGE SCALE GENOMIC DNA]</scope>
    <source>
        <strain evidence="1 2">NBRC 104335</strain>
    </source>
</reference>
<organism evidence="1 2">
    <name type="scientific">Haloferula sargassicola</name>
    <dbReference type="NCBI Taxonomy" id="490096"/>
    <lineage>
        <taxon>Bacteria</taxon>
        <taxon>Pseudomonadati</taxon>
        <taxon>Verrucomicrobiota</taxon>
        <taxon>Verrucomicrobiia</taxon>
        <taxon>Verrucomicrobiales</taxon>
        <taxon>Verrucomicrobiaceae</taxon>
        <taxon>Haloferula</taxon>
    </lineage>
</organism>
<sequence>MEKVVVIHRSHWEAEEADNAYYRSLTPEQRLDILLELTRPDEAQPRLERVYRIVELSQS</sequence>
<keyword evidence="2" id="KW-1185">Reference proteome</keyword>
<dbReference type="RefSeq" id="WP_353566684.1">
    <property type="nucleotide sequence ID" value="NZ_BAABRI010000008.1"/>
</dbReference>
<gene>
    <name evidence="1" type="ORF">Hsar01_01768</name>
</gene>
<evidence type="ECO:0000313" key="1">
    <source>
        <dbReference type="EMBL" id="GAA5482545.1"/>
    </source>
</evidence>
<evidence type="ECO:0000313" key="2">
    <source>
        <dbReference type="Proteomes" id="UP001476282"/>
    </source>
</evidence>
<name>A0ABP9UMS8_9BACT</name>
<protein>
    <submittedName>
        <fullName evidence="1">Uncharacterized protein</fullName>
    </submittedName>
</protein>
<dbReference type="EMBL" id="BAABRI010000008">
    <property type="protein sequence ID" value="GAA5482545.1"/>
    <property type="molecule type" value="Genomic_DNA"/>
</dbReference>